<dbReference type="EMBL" id="JBEPLS010000033">
    <property type="protein sequence ID" value="MET3606079.1"/>
    <property type="molecule type" value="Genomic_DNA"/>
</dbReference>
<dbReference type="CDD" id="cd01038">
    <property type="entry name" value="Endonuclease_DUF559"/>
    <property type="match status" value="1"/>
</dbReference>
<keyword evidence="2" id="KW-0378">Hydrolase</keyword>
<evidence type="ECO:0000313" key="3">
    <source>
        <dbReference type="Proteomes" id="UP001549111"/>
    </source>
</evidence>
<protein>
    <submittedName>
        <fullName evidence="2">Very-short-patch-repair endonuclease</fullName>
    </submittedName>
</protein>
<dbReference type="PANTHER" id="PTHR38590:SF1">
    <property type="entry name" value="BLL0828 PROTEIN"/>
    <property type="match status" value="1"/>
</dbReference>
<evidence type="ECO:0000313" key="2">
    <source>
        <dbReference type="EMBL" id="MET3606079.1"/>
    </source>
</evidence>
<gene>
    <name evidence="2" type="ORF">ABIC99_003914</name>
</gene>
<dbReference type="Pfam" id="PF04480">
    <property type="entry name" value="DUF559"/>
    <property type="match status" value="1"/>
</dbReference>
<dbReference type="PANTHER" id="PTHR38590">
    <property type="entry name" value="BLL0828 PROTEIN"/>
    <property type="match status" value="1"/>
</dbReference>
<dbReference type="InterPro" id="IPR007569">
    <property type="entry name" value="DUF559"/>
</dbReference>
<keyword evidence="2" id="KW-0255">Endonuclease</keyword>
<reference evidence="2 3" key="1">
    <citation type="submission" date="2024-06" db="EMBL/GenBank/DDBJ databases">
        <title>Genomic Encyclopedia of Type Strains, Phase IV (KMG-IV): sequencing the most valuable type-strain genomes for metagenomic binning, comparative biology and taxonomic classification.</title>
        <authorList>
            <person name="Goeker M."/>
        </authorList>
    </citation>
    <scope>NUCLEOTIDE SEQUENCE [LARGE SCALE GENOMIC DNA]</scope>
    <source>
        <strain evidence="2 3">D-501</strain>
    </source>
</reference>
<dbReference type="Proteomes" id="UP001549111">
    <property type="component" value="Unassembled WGS sequence"/>
</dbReference>
<proteinExistence type="predicted"/>
<dbReference type="GO" id="GO:0004519">
    <property type="term" value="F:endonuclease activity"/>
    <property type="evidence" value="ECO:0007669"/>
    <property type="project" value="UniProtKB-KW"/>
</dbReference>
<sequence length="132" mass="15720">MADDDNAQPRIWVPETVSRPLLLAARRLRREMTEAERVLWEHLRAGRLGGWRFRRQHPVDRFVLDFYCPAARLAVELDGAQHHTPDGRARDTERDDWLRRRHGIRMLRFDNAKLLRQPDAVLDRIRQALDPR</sequence>
<name>A0ABV2IT06_9BURK</name>
<evidence type="ECO:0000259" key="1">
    <source>
        <dbReference type="Pfam" id="PF04480"/>
    </source>
</evidence>
<keyword evidence="3" id="KW-1185">Reference proteome</keyword>
<organism evidence="2 3">
    <name type="scientific">Sphaerotilus sulfidivorans</name>
    <dbReference type="NCBI Taxonomy" id="639200"/>
    <lineage>
        <taxon>Bacteria</taxon>
        <taxon>Pseudomonadati</taxon>
        <taxon>Pseudomonadota</taxon>
        <taxon>Betaproteobacteria</taxon>
        <taxon>Burkholderiales</taxon>
        <taxon>Sphaerotilaceae</taxon>
        <taxon>Sphaerotilus</taxon>
    </lineage>
</organism>
<comment type="caution">
    <text evidence="2">The sequence shown here is derived from an EMBL/GenBank/DDBJ whole genome shotgun (WGS) entry which is preliminary data.</text>
</comment>
<dbReference type="InterPro" id="IPR047216">
    <property type="entry name" value="Endonuclease_DUF559_bact"/>
</dbReference>
<keyword evidence="2" id="KW-0540">Nuclease</keyword>
<accession>A0ABV2IT06</accession>
<feature type="domain" description="DUF559" evidence="1">
    <location>
        <begin position="23"/>
        <end position="129"/>
    </location>
</feature>
<dbReference type="RefSeq" id="WP_219341021.1">
    <property type="nucleotide sequence ID" value="NZ_CP035708.1"/>
</dbReference>